<protein>
    <submittedName>
        <fullName evidence="1">Uncharacterized protein</fullName>
    </submittedName>
</protein>
<name>A0A2P1PWB0_9GAMM</name>
<sequence>MNAKETKMSLNQIWKRVIAQGLCMSAFVLVIAMSAEAVPAEDAAMTLACETAVADALALQTPAVEVMMIPPPDVAVRIERKAAQGWRALLPGMKLPRT</sequence>
<reference evidence="1 2" key="2">
    <citation type="submission" date="2018-03" db="EMBL/GenBank/DDBJ databases">
        <authorList>
            <person name="Keele B.F."/>
        </authorList>
    </citation>
    <scope>NUCLEOTIDE SEQUENCE [LARGE SCALE GENOMIC DNA]</scope>
    <source>
        <strain evidence="1 2">D13</strain>
    </source>
</reference>
<keyword evidence="2" id="KW-1185">Reference proteome</keyword>
<dbReference type="EMBL" id="CP027860">
    <property type="protein sequence ID" value="AVP99138.1"/>
    <property type="molecule type" value="Genomic_DNA"/>
</dbReference>
<dbReference type="RefSeq" id="WP_106893058.1">
    <property type="nucleotide sequence ID" value="NZ_CP027860.1"/>
</dbReference>
<dbReference type="Proteomes" id="UP000241074">
    <property type="component" value="Chromosome"/>
</dbReference>
<evidence type="ECO:0000313" key="2">
    <source>
        <dbReference type="Proteomes" id="UP000241074"/>
    </source>
</evidence>
<dbReference type="KEGG" id="xba:C7S18_19055"/>
<dbReference type="AlphaFoldDB" id="A0A2P1PWB0"/>
<organism evidence="1 2">
    <name type="scientific">Ahniella affigens</name>
    <dbReference type="NCBI Taxonomy" id="2021234"/>
    <lineage>
        <taxon>Bacteria</taxon>
        <taxon>Pseudomonadati</taxon>
        <taxon>Pseudomonadota</taxon>
        <taxon>Gammaproteobacteria</taxon>
        <taxon>Lysobacterales</taxon>
        <taxon>Rhodanobacteraceae</taxon>
        <taxon>Ahniella</taxon>
    </lineage>
</organism>
<accession>A0A2P1PWB0</accession>
<proteinExistence type="predicted"/>
<gene>
    <name evidence="1" type="ORF">C7S18_19055</name>
</gene>
<evidence type="ECO:0000313" key="1">
    <source>
        <dbReference type="EMBL" id="AVP99138.1"/>
    </source>
</evidence>
<reference evidence="1 2" key="1">
    <citation type="submission" date="2018-03" db="EMBL/GenBank/DDBJ databases">
        <title>Ahniella affigens gen. nov., sp. nov., a gammaproteobacterium isolated from sandy soil near a stream.</title>
        <authorList>
            <person name="Ko Y."/>
            <person name="Kim J.-H."/>
        </authorList>
    </citation>
    <scope>NUCLEOTIDE SEQUENCE [LARGE SCALE GENOMIC DNA]</scope>
    <source>
        <strain evidence="1 2">D13</strain>
    </source>
</reference>